<evidence type="ECO:0000256" key="3">
    <source>
        <dbReference type="ARBA" id="ARBA00004661"/>
    </source>
</evidence>
<feature type="domain" description="3-dehydroquinate synthase C-terminal" evidence="10">
    <location>
        <begin position="269"/>
        <end position="413"/>
    </location>
</feature>
<dbReference type="PANTHER" id="PTHR43622:SF7">
    <property type="entry name" value="3-DEHYDROQUINATE SYNTHASE, CHLOROPLASTIC"/>
    <property type="match status" value="1"/>
</dbReference>
<proteinExistence type="inferred from homology"/>
<feature type="domain" description="3-dehydroquinate synthase N-terminal" evidence="9">
    <location>
        <begin position="155"/>
        <end position="267"/>
    </location>
</feature>
<dbReference type="Gene3D" id="3.40.50.1970">
    <property type="match status" value="1"/>
</dbReference>
<keyword evidence="8" id="KW-0456">Lyase</keyword>
<dbReference type="SUPFAM" id="SSF56796">
    <property type="entry name" value="Dehydroquinate synthase-like"/>
    <property type="match status" value="1"/>
</dbReference>
<dbReference type="PANTHER" id="PTHR43622">
    <property type="entry name" value="3-DEHYDROQUINATE SYNTHASE"/>
    <property type="match status" value="1"/>
</dbReference>
<name>A0ABR0UTB2_REHGL</name>
<dbReference type="HAMAP" id="MF_00110">
    <property type="entry name" value="DHQ_synthase"/>
    <property type="match status" value="1"/>
</dbReference>
<evidence type="ECO:0000313" key="11">
    <source>
        <dbReference type="EMBL" id="KAK6125948.1"/>
    </source>
</evidence>
<evidence type="ECO:0000256" key="1">
    <source>
        <dbReference type="ARBA" id="ARBA00001393"/>
    </source>
</evidence>
<dbReference type="Pfam" id="PF24621">
    <property type="entry name" value="DHQS_C"/>
    <property type="match status" value="1"/>
</dbReference>
<dbReference type="Pfam" id="PF01761">
    <property type="entry name" value="DHQ_synthase"/>
    <property type="match status" value="1"/>
</dbReference>
<evidence type="ECO:0000256" key="8">
    <source>
        <dbReference type="ARBA" id="ARBA00023239"/>
    </source>
</evidence>
<dbReference type="InterPro" id="IPR050071">
    <property type="entry name" value="Dehydroquinate_synthase"/>
</dbReference>
<evidence type="ECO:0000259" key="10">
    <source>
        <dbReference type="Pfam" id="PF24621"/>
    </source>
</evidence>
<dbReference type="InterPro" id="IPR056179">
    <property type="entry name" value="DHQS_C"/>
</dbReference>
<accession>A0ABR0UTB2</accession>
<evidence type="ECO:0000256" key="2">
    <source>
        <dbReference type="ARBA" id="ARBA00001911"/>
    </source>
</evidence>
<organism evidence="11 12">
    <name type="scientific">Rehmannia glutinosa</name>
    <name type="common">Chinese foxglove</name>
    <dbReference type="NCBI Taxonomy" id="99300"/>
    <lineage>
        <taxon>Eukaryota</taxon>
        <taxon>Viridiplantae</taxon>
        <taxon>Streptophyta</taxon>
        <taxon>Embryophyta</taxon>
        <taxon>Tracheophyta</taxon>
        <taxon>Spermatophyta</taxon>
        <taxon>Magnoliopsida</taxon>
        <taxon>eudicotyledons</taxon>
        <taxon>Gunneridae</taxon>
        <taxon>Pentapetalae</taxon>
        <taxon>asterids</taxon>
        <taxon>lamiids</taxon>
        <taxon>Lamiales</taxon>
        <taxon>Orobanchaceae</taxon>
        <taxon>Rehmannieae</taxon>
        <taxon>Rehmannia</taxon>
    </lineage>
</organism>
<dbReference type="Gene3D" id="1.20.1090.10">
    <property type="entry name" value="Dehydroquinate synthase-like - alpha domain"/>
    <property type="match status" value="1"/>
</dbReference>
<dbReference type="EMBL" id="JABTTQ020002066">
    <property type="protein sequence ID" value="KAK6125948.1"/>
    <property type="molecule type" value="Genomic_DNA"/>
</dbReference>
<comment type="pathway">
    <text evidence="3">Metabolic intermediate biosynthesis; chorismate biosynthesis; chorismate from D-erythrose 4-phosphate and phosphoenolpyruvate: step 2/7.</text>
</comment>
<evidence type="ECO:0000256" key="5">
    <source>
        <dbReference type="ARBA" id="ARBA00022605"/>
    </source>
</evidence>
<comment type="cofactor">
    <cofactor evidence="2">
        <name>NAD(+)</name>
        <dbReference type="ChEBI" id="CHEBI:57540"/>
    </cofactor>
</comment>
<dbReference type="InterPro" id="IPR016037">
    <property type="entry name" value="DHQ_synth_AroB"/>
</dbReference>
<comment type="caution">
    <text evidence="11">The sequence shown here is derived from an EMBL/GenBank/DDBJ whole genome shotgun (WGS) entry which is preliminary data.</text>
</comment>
<evidence type="ECO:0000256" key="7">
    <source>
        <dbReference type="ARBA" id="ARBA00023141"/>
    </source>
</evidence>
<sequence length="451" mass="49565">MAAASSSSFFPNRTISLSAPSHNHNRLTALQSILRFPQSSSSPLSTRRLSFDFSDCDLAPRLKASATRDDALVMDRSILLLPLLFVQLWRSNWEIGAIRSTSGPVFSINPSCSRGRHVRGKQVLVVTNTTVAPLYLDKTIWALTDGNPNVEVECVILPDGEQFKHMETVMKVFDKAIESLMDRCCTFVALGGGVVGDMCGYAAAFYLRGVNFIQIPTSLMAQVDSSVGGKNALNHRLGKNLMGTFYQPQCVLIDTDTLNTLPDRELVSGLAEVIKCGLVRDAEFFEWLENNMYALLARDPSALAYAIKRSCENKAEVVALDEREKGIRATLNFGHTFGHAIETGVGHGQWLHGEAVATGTVMAVDMSYRLGWIDDSLVKRVHNILQKAKLPIAPPETMTVDMFKSLMAMDKKVADGVLRLVLLKGPLGNCVFTGDYDRKALDDTLHAFCKS</sequence>
<keyword evidence="7" id="KW-0057">Aromatic amino acid biosynthesis</keyword>
<protein>
    <recommendedName>
        <fullName evidence="4">3-dehydroquinate synthase</fullName>
        <ecNumber evidence="4">4.2.3.4</ecNumber>
    </recommendedName>
</protein>
<comment type="catalytic activity">
    <reaction evidence="1">
        <text>7-phospho-2-dehydro-3-deoxy-D-arabino-heptonate = 3-dehydroquinate + phosphate</text>
        <dbReference type="Rhea" id="RHEA:21968"/>
        <dbReference type="ChEBI" id="CHEBI:32364"/>
        <dbReference type="ChEBI" id="CHEBI:43474"/>
        <dbReference type="ChEBI" id="CHEBI:58394"/>
        <dbReference type="EC" id="4.2.3.4"/>
    </reaction>
</comment>
<dbReference type="NCBIfam" id="TIGR01357">
    <property type="entry name" value="aroB"/>
    <property type="match status" value="1"/>
</dbReference>
<reference evidence="11 12" key="1">
    <citation type="journal article" date="2021" name="Comput. Struct. Biotechnol. J.">
        <title>De novo genome assembly of the potent medicinal plant Rehmannia glutinosa using nanopore technology.</title>
        <authorList>
            <person name="Ma L."/>
            <person name="Dong C."/>
            <person name="Song C."/>
            <person name="Wang X."/>
            <person name="Zheng X."/>
            <person name="Niu Y."/>
            <person name="Chen S."/>
            <person name="Feng W."/>
        </authorList>
    </citation>
    <scope>NUCLEOTIDE SEQUENCE [LARGE SCALE GENOMIC DNA]</scope>
    <source>
        <strain evidence="11">DH-2019</strain>
    </source>
</reference>
<dbReference type="Proteomes" id="UP001318860">
    <property type="component" value="Unassembled WGS sequence"/>
</dbReference>
<evidence type="ECO:0000256" key="4">
    <source>
        <dbReference type="ARBA" id="ARBA00013031"/>
    </source>
</evidence>
<dbReference type="EC" id="4.2.3.4" evidence="4"/>
<keyword evidence="6" id="KW-0520">NAD</keyword>
<gene>
    <name evidence="11" type="ORF">DH2020_040256</name>
</gene>
<dbReference type="CDD" id="cd08195">
    <property type="entry name" value="DHQS"/>
    <property type="match status" value="1"/>
</dbReference>
<keyword evidence="5" id="KW-0028">Amino-acid biosynthesis</keyword>
<evidence type="ECO:0000259" key="9">
    <source>
        <dbReference type="Pfam" id="PF01761"/>
    </source>
</evidence>
<evidence type="ECO:0000313" key="12">
    <source>
        <dbReference type="Proteomes" id="UP001318860"/>
    </source>
</evidence>
<evidence type="ECO:0000256" key="6">
    <source>
        <dbReference type="ARBA" id="ARBA00023027"/>
    </source>
</evidence>
<dbReference type="InterPro" id="IPR030960">
    <property type="entry name" value="DHQS/DOIS_N"/>
</dbReference>
<keyword evidence="12" id="KW-1185">Reference proteome</keyword>